<dbReference type="InterPro" id="IPR007551">
    <property type="entry name" value="YajQ/Smlt4090-like"/>
</dbReference>
<dbReference type="EMBL" id="JANRMI010000003">
    <property type="protein sequence ID" value="MDG0817177.1"/>
    <property type="molecule type" value="Genomic_DNA"/>
</dbReference>
<dbReference type="Gene3D" id="3.30.70.860">
    <property type="match status" value="1"/>
</dbReference>
<dbReference type="NCBIfam" id="NF003819">
    <property type="entry name" value="PRK05412.1"/>
    <property type="match status" value="1"/>
</dbReference>
<comment type="caution">
    <text evidence="4">The sequence shown here is derived from an EMBL/GenBank/DDBJ whole genome shotgun (WGS) entry which is preliminary data.</text>
</comment>
<protein>
    <recommendedName>
        <fullName evidence="3">Nucleotide-binding protein NWE73_12420</fullName>
    </recommendedName>
</protein>
<sequence length="163" mass="18390">MPSFDIVSELDIQEIDNAVNQARKEVDGRYDFKGSKSEIGWDKDKKEITLNAEDDYKIEQMGSILQTKLHRRGVDIKAVKFDKVEPAGGKMLRQKVTLQQGIDREVAKEIIKVIKDSKLKVQPQIADDKLKVSGKSIDDLQECIALVRGGSFAVPLQFNNMRS</sequence>
<keyword evidence="5" id="KW-1185">Reference proteome</keyword>
<comment type="similarity">
    <text evidence="2 3">Belongs to the YajQ family.</text>
</comment>
<dbReference type="Pfam" id="PF04461">
    <property type="entry name" value="YajQ"/>
    <property type="match status" value="1"/>
</dbReference>
<name>A0ABT6DJY3_9BACT</name>
<comment type="function">
    <text evidence="3">Nucleotide-binding protein.</text>
</comment>
<evidence type="ECO:0000256" key="3">
    <source>
        <dbReference type="HAMAP-Rule" id="MF_00632"/>
    </source>
</evidence>
<evidence type="ECO:0000313" key="5">
    <source>
        <dbReference type="Proteomes" id="UP001152321"/>
    </source>
</evidence>
<evidence type="ECO:0000256" key="2">
    <source>
        <dbReference type="ARBA" id="ARBA00093450"/>
    </source>
</evidence>
<gene>
    <name evidence="4" type="ORF">NWE73_12420</name>
</gene>
<evidence type="ECO:0000256" key="1">
    <source>
        <dbReference type="ARBA" id="ARBA00022741"/>
    </source>
</evidence>
<organism evidence="4 5">
    <name type="scientific">Bdellovibrio svalbardensis</name>
    <dbReference type="NCBI Taxonomy" id="2972972"/>
    <lineage>
        <taxon>Bacteria</taxon>
        <taxon>Pseudomonadati</taxon>
        <taxon>Bdellovibrionota</taxon>
        <taxon>Bdellovibrionia</taxon>
        <taxon>Bdellovibrionales</taxon>
        <taxon>Pseudobdellovibrionaceae</taxon>
        <taxon>Bdellovibrio</taxon>
    </lineage>
</organism>
<dbReference type="CDD" id="cd11740">
    <property type="entry name" value="YajQ_like"/>
    <property type="match status" value="1"/>
</dbReference>
<reference evidence="4" key="1">
    <citation type="submission" date="2022-08" db="EMBL/GenBank/DDBJ databases">
        <title>Novel Bdellovibrio Species Isolated from Svalbard: Designation Bdellovibrio svalbardensis.</title>
        <authorList>
            <person name="Mitchell R.J."/>
            <person name="Choi S.Y."/>
        </authorList>
    </citation>
    <scope>NUCLEOTIDE SEQUENCE</scope>
    <source>
        <strain evidence="4">PAP01</strain>
    </source>
</reference>
<dbReference type="InterPro" id="IPR036183">
    <property type="entry name" value="YajQ-like_sf"/>
</dbReference>
<dbReference type="InterPro" id="IPR035570">
    <property type="entry name" value="UPF0234_N"/>
</dbReference>
<dbReference type="PANTHER" id="PTHR30476">
    <property type="entry name" value="UPF0234 PROTEIN YAJQ"/>
    <property type="match status" value="1"/>
</dbReference>
<evidence type="ECO:0000313" key="4">
    <source>
        <dbReference type="EMBL" id="MDG0817177.1"/>
    </source>
</evidence>
<dbReference type="InterPro" id="IPR035571">
    <property type="entry name" value="UPF0234-like_C"/>
</dbReference>
<dbReference type="PANTHER" id="PTHR30476:SF0">
    <property type="entry name" value="UPF0234 PROTEIN YAJQ"/>
    <property type="match status" value="1"/>
</dbReference>
<dbReference type="SUPFAM" id="SSF89963">
    <property type="entry name" value="YajQ-like"/>
    <property type="match status" value="2"/>
</dbReference>
<dbReference type="Proteomes" id="UP001152321">
    <property type="component" value="Unassembled WGS sequence"/>
</dbReference>
<dbReference type="Gene3D" id="3.30.70.990">
    <property type="entry name" value="YajQ-like, domain 2"/>
    <property type="match status" value="1"/>
</dbReference>
<dbReference type="HAMAP" id="MF_00632">
    <property type="entry name" value="UPF0234"/>
    <property type="match status" value="1"/>
</dbReference>
<keyword evidence="1 3" id="KW-0547">Nucleotide-binding</keyword>
<dbReference type="RefSeq" id="WP_277578652.1">
    <property type="nucleotide sequence ID" value="NZ_JANRMI010000003.1"/>
</dbReference>
<accession>A0ABT6DJY3</accession>
<proteinExistence type="inferred from homology"/>